<dbReference type="RefSeq" id="YP_009226988.1">
    <property type="nucleotide sequence ID" value="NC_029121.1"/>
</dbReference>
<evidence type="ECO:0000313" key="1">
    <source>
        <dbReference type="EMBL" id="AHJ87511.1"/>
    </source>
</evidence>
<evidence type="ECO:0000313" key="2">
    <source>
        <dbReference type="Proteomes" id="UP000030232"/>
    </source>
</evidence>
<dbReference type="EMBL" id="KJ010547">
    <property type="protein sequence ID" value="AHJ87511.1"/>
    <property type="molecule type" value="Genomic_DNA"/>
</dbReference>
<keyword evidence="2" id="KW-1185">Reference proteome</keyword>
<accession>A0A0A0PKV0</accession>
<dbReference type="GeneID" id="26797895"/>
<gene>
    <name evidence="1" type="ORF">Bp8pC_080</name>
</gene>
<sequence>MRKPRMRAILKAKGCRRTSNSLFPRVYSNTKRVDGEIATIVQGGKIINLFWVPKASLRQHYREVAKASTKRKIGDSRLLKKRVARQMVYLLVSEDSVERCQLRVKNHIYENTEEAANKLSQLNNKERLNK</sequence>
<reference evidence="1 2" key="1">
    <citation type="journal article" date="2015" name="Appl. Environ. Microbiol.">
        <title>Effects of actin-like proteins encoded by two Bacillus pumilus phages on unstable lysogeny, revealed by genomic analysis.</title>
        <authorList>
            <person name="Yuan Y."/>
            <person name="Peng Q."/>
            <person name="Wu D."/>
            <person name="Kou Z."/>
            <person name="Wu Y."/>
            <person name="Liu P."/>
            <person name="Gao M."/>
        </authorList>
    </citation>
    <scope>NUCLEOTIDE SEQUENCE [LARGE SCALE GENOMIC DNA]</scope>
</reference>
<protein>
    <submittedName>
        <fullName evidence="1">Uncharacterized protein</fullName>
    </submittedName>
</protein>
<organism evidence="1 2">
    <name type="scientific">Bacillus phage Bp8p-C</name>
    <dbReference type="NCBI Taxonomy" id="1445810"/>
    <lineage>
        <taxon>Viruses</taxon>
        <taxon>Duplodnaviria</taxon>
        <taxon>Heunggongvirae</taxon>
        <taxon>Uroviricota</taxon>
        <taxon>Caudoviricetes</taxon>
        <taxon>Herelleviridae</taxon>
        <taxon>Bastillevirinae</taxon>
        <taxon>Agatevirus</taxon>
        <taxon>Agatevirus Bp8pC</taxon>
    </lineage>
</organism>
<name>A0A0A0PKV0_9CAUD</name>
<dbReference type="KEGG" id="vg:26797895"/>
<dbReference type="Proteomes" id="UP000030232">
    <property type="component" value="Segment"/>
</dbReference>
<proteinExistence type="predicted"/>